<keyword evidence="15" id="KW-1185">Reference proteome</keyword>
<evidence type="ECO:0000313" key="15">
    <source>
        <dbReference type="Proteomes" id="UP000502136"/>
    </source>
</evidence>
<comment type="subcellular location">
    <subcellularLocation>
        <location evidence="2">Membrane</location>
    </subcellularLocation>
</comment>
<evidence type="ECO:0000256" key="3">
    <source>
        <dbReference type="ARBA" id="ARBA00012438"/>
    </source>
</evidence>
<keyword evidence="7" id="KW-0547">Nucleotide-binding</keyword>
<evidence type="ECO:0000256" key="5">
    <source>
        <dbReference type="ARBA" id="ARBA00022679"/>
    </source>
</evidence>
<evidence type="ECO:0000256" key="11">
    <source>
        <dbReference type="ARBA" id="ARBA00023012"/>
    </source>
</evidence>
<dbReference type="Gene3D" id="3.30.565.10">
    <property type="entry name" value="Histidine kinase-like ATPase, C-terminal domain"/>
    <property type="match status" value="1"/>
</dbReference>
<dbReference type="PANTHER" id="PTHR43711">
    <property type="entry name" value="TWO-COMPONENT HISTIDINE KINASE"/>
    <property type="match status" value="1"/>
</dbReference>
<dbReference type="InterPro" id="IPR003594">
    <property type="entry name" value="HATPase_dom"/>
</dbReference>
<keyword evidence="8 14" id="KW-0418">Kinase</keyword>
<dbReference type="Proteomes" id="UP000502136">
    <property type="component" value="Chromosome"/>
</dbReference>
<dbReference type="GO" id="GO:0016020">
    <property type="term" value="C:membrane"/>
    <property type="evidence" value="ECO:0007669"/>
    <property type="project" value="UniProtKB-SubCell"/>
</dbReference>
<dbReference type="Pfam" id="PF02518">
    <property type="entry name" value="HATPase_c"/>
    <property type="match status" value="1"/>
</dbReference>
<dbReference type="EC" id="2.7.13.3" evidence="3"/>
<protein>
    <recommendedName>
        <fullName evidence="3">histidine kinase</fullName>
        <ecNumber evidence="3">2.7.13.3</ecNumber>
    </recommendedName>
</protein>
<evidence type="ECO:0000256" key="4">
    <source>
        <dbReference type="ARBA" id="ARBA00022553"/>
    </source>
</evidence>
<keyword evidence="6" id="KW-0812">Transmembrane</keyword>
<proteinExistence type="predicted"/>
<dbReference type="SMART" id="SM00388">
    <property type="entry name" value="HisKA"/>
    <property type="match status" value="1"/>
</dbReference>
<gene>
    <name evidence="14" type="ORF">HGI30_02685</name>
</gene>
<evidence type="ECO:0000256" key="2">
    <source>
        <dbReference type="ARBA" id="ARBA00004370"/>
    </source>
</evidence>
<name>A0A6H2H487_9BACL</name>
<dbReference type="Pfam" id="PF00512">
    <property type="entry name" value="HisKA"/>
    <property type="match status" value="1"/>
</dbReference>
<evidence type="ECO:0000256" key="6">
    <source>
        <dbReference type="ARBA" id="ARBA00022692"/>
    </source>
</evidence>
<dbReference type="FunFam" id="3.30.565.10:FF:000013">
    <property type="entry name" value="Two-component sensor histidine kinase"/>
    <property type="match status" value="1"/>
</dbReference>
<dbReference type="GO" id="GO:0005524">
    <property type="term" value="F:ATP binding"/>
    <property type="evidence" value="ECO:0007669"/>
    <property type="project" value="UniProtKB-KW"/>
</dbReference>
<dbReference type="InterPro" id="IPR004358">
    <property type="entry name" value="Sig_transdc_His_kin-like_C"/>
</dbReference>
<keyword evidence="11" id="KW-0902">Two-component regulatory system</keyword>
<feature type="domain" description="Histidine kinase" evidence="13">
    <location>
        <begin position="81"/>
        <end position="299"/>
    </location>
</feature>
<sequence>MAAACAYLYASRRRERRDADEIGCKLEAILRSGSAEKALLRTERAELRRLLLQINRLLDRGQRTAADFSRAKESSRKMISNMSHDLKTPLAVLLGYAEKLQRGEELDAPERERTVSALHAKILSLIDLMNRFFDLAKMDSDDYAMPKAKLALNEICRRNVLEFYELLESGGFEVELDLPDEPLHMLGNEEALGRILRNLISNAIRYGGEGKKLGLTLRDGGETVEIEVWDRGRGIDEIHHDRVFERLYTLDDSRNPRFQGSGLGLSITKRLTEAMGGSISLRSVPYERTSFVVSFPKLSF</sequence>
<accession>A0A6H2H487</accession>
<dbReference type="InterPro" id="IPR036097">
    <property type="entry name" value="HisK_dim/P_sf"/>
</dbReference>
<evidence type="ECO:0000256" key="10">
    <source>
        <dbReference type="ARBA" id="ARBA00022989"/>
    </source>
</evidence>
<evidence type="ECO:0000256" key="1">
    <source>
        <dbReference type="ARBA" id="ARBA00000085"/>
    </source>
</evidence>
<dbReference type="Gene3D" id="1.10.287.130">
    <property type="match status" value="1"/>
</dbReference>
<dbReference type="InterPro" id="IPR005467">
    <property type="entry name" value="His_kinase_dom"/>
</dbReference>
<dbReference type="KEGG" id="palr:HGI30_02685"/>
<dbReference type="SMART" id="SM00387">
    <property type="entry name" value="HATPase_c"/>
    <property type="match status" value="1"/>
</dbReference>
<evidence type="ECO:0000256" key="8">
    <source>
        <dbReference type="ARBA" id="ARBA00022777"/>
    </source>
</evidence>
<keyword evidence="12" id="KW-0472">Membrane</keyword>
<keyword evidence="9" id="KW-0067">ATP-binding</keyword>
<dbReference type="GO" id="GO:0000155">
    <property type="term" value="F:phosphorelay sensor kinase activity"/>
    <property type="evidence" value="ECO:0007669"/>
    <property type="project" value="InterPro"/>
</dbReference>
<dbReference type="SUPFAM" id="SSF47384">
    <property type="entry name" value="Homodimeric domain of signal transducing histidine kinase"/>
    <property type="match status" value="1"/>
</dbReference>
<dbReference type="AlphaFoldDB" id="A0A6H2H487"/>
<dbReference type="EMBL" id="CP051428">
    <property type="protein sequence ID" value="QJC54158.1"/>
    <property type="molecule type" value="Genomic_DNA"/>
</dbReference>
<evidence type="ECO:0000259" key="13">
    <source>
        <dbReference type="PROSITE" id="PS50109"/>
    </source>
</evidence>
<keyword evidence="4" id="KW-0597">Phosphoprotein</keyword>
<comment type="catalytic activity">
    <reaction evidence="1">
        <text>ATP + protein L-histidine = ADP + protein N-phospho-L-histidine.</text>
        <dbReference type="EC" id="2.7.13.3"/>
    </reaction>
</comment>
<keyword evidence="10" id="KW-1133">Transmembrane helix</keyword>
<evidence type="ECO:0000313" key="14">
    <source>
        <dbReference type="EMBL" id="QJC54158.1"/>
    </source>
</evidence>
<dbReference type="CDD" id="cd00082">
    <property type="entry name" value="HisKA"/>
    <property type="match status" value="1"/>
</dbReference>
<dbReference type="PANTHER" id="PTHR43711:SF1">
    <property type="entry name" value="HISTIDINE KINASE 1"/>
    <property type="match status" value="1"/>
</dbReference>
<keyword evidence="5" id="KW-0808">Transferase</keyword>
<dbReference type="InterPro" id="IPR036890">
    <property type="entry name" value="HATPase_C_sf"/>
</dbReference>
<reference evidence="14 15" key="1">
    <citation type="submission" date="2020-04" db="EMBL/GenBank/DDBJ databases">
        <title>Novel Paenibacillus strain UniB2 isolated from commercial digestive syrup.</title>
        <authorList>
            <person name="Thorat V."/>
            <person name="Kirdat K."/>
            <person name="Tiwarekar B."/>
            <person name="Yadav A."/>
        </authorList>
    </citation>
    <scope>NUCLEOTIDE SEQUENCE [LARGE SCALE GENOMIC DNA]</scope>
    <source>
        <strain evidence="14 15">UniB2</strain>
    </source>
</reference>
<dbReference type="PROSITE" id="PS50109">
    <property type="entry name" value="HIS_KIN"/>
    <property type="match status" value="1"/>
</dbReference>
<organism evidence="14 15">
    <name type="scientific">Paenibacillus albicereus</name>
    <dbReference type="NCBI Taxonomy" id="2726185"/>
    <lineage>
        <taxon>Bacteria</taxon>
        <taxon>Bacillati</taxon>
        <taxon>Bacillota</taxon>
        <taxon>Bacilli</taxon>
        <taxon>Bacillales</taxon>
        <taxon>Paenibacillaceae</taxon>
        <taxon>Paenibacillus</taxon>
    </lineage>
</organism>
<dbReference type="InterPro" id="IPR050736">
    <property type="entry name" value="Sensor_HK_Regulatory"/>
</dbReference>
<dbReference type="InterPro" id="IPR003661">
    <property type="entry name" value="HisK_dim/P_dom"/>
</dbReference>
<dbReference type="PRINTS" id="PR00344">
    <property type="entry name" value="BCTRLSENSOR"/>
</dbReference>
<evidence type="ECO:0000256" key="9">
    <source>
        <dbReference type="ARBA" id="ARBA00022840"/>
    </source>
</evidence>
<dbReference type="SUPFAM" id="SSF55874">
    <property type="entry name" value="ATPase domain of HSP90 chaperone/DNA topoisomerase II/histidine kinase"/>
    <property type="match status" value="1"/>
</dbReference>
<evidence type="ECO:0000256" key="12">
    <source>
        <dbReference type="ARBA" id="ARBA00023136"/>
    </source>
</evidence>
<evidence type="ECO:0000256" key="7">
    <source>
        <dbReference type="ARBA" id="ARBA00022741"/>
    </source>
</evidence>